<dbReference type="Pfam" id="PF00651">
    <property type="entry name" value="BTB"/>
    <property type="match status" value="2"/>
</dbReference>
<protein>
    <submittedName>
        <fullName evidence="6">Uncharacterized protein</fullName>
    </submittedName>
</protein>
<dbReference type="PROSITE" id="PS50097">
    <property type="entry name" value="BTB"/>
    <property type="match status" value="2"/>
</dbReference>
<dbReference type="SUPFAM" id="SSF49599">
    <property type="entry name" value="TRAF domain-like"/>
    <property type="match status" value="2"/>
</dbReference>
<dbReference type="Gene3D" id="2.60.210.10">
    <property type="entry name" value="Apoptosis, Tumor Necrosis Factor Receptor Associated Protein 2, Chain A"/>
    <property type="match status" value="2"/>
</dbReference>
<dbReference type="SUPFAM" id="SSF54695">
    <property type="entry name" value="POZ domain"/>
    <property type="match status" value="2"/>
</dbReference>
<comment type="caution">
    <text evidence="6">The sequence shown here is derived from an EMBL/GenBank/DDBJ whole genome shotgun (WGS) entry which is preliminary data.</text>
</comment>
<dbReference type="InterPro" id="IPR002083">
    <property type="entry name" value="MATH/TRAF_dom"/>
</dbReference>
<feature type="domain" description="BTB" evidence="4">
    <location>
        <begin position="476"/>
        <end position="543"/>
    </location>
</feature>
<dbReference type="InterPro" id="IPR011333">
    <property type="entry name" value="SKP1/BTB/POZ_sf"/>
</dbReference>
<accession>A0AAD5ZN61</accession>
<gene>
    <name evidence="6" type="ORF">LUZ61_004687</name>
</gene>
<sequence>MRMASSVVDARESETTSARVTETSTGSHLFKVMGYSFDKGIGVGKRISSAVFTLGGYDWTIGYYPDGESAEKKNSIAFDLNLRSPATKAKVKITLSLLSQTSGTPIVKCTPNAVILSTNYPWGPSFFINREELELPEYLKNDSFTVRCTLTVIKRSALETTNCKTQPSTVKLKPSNLHQQLTGLLEGGYGTDVSFNVSGVTFGAHRCVLAARSPVFRVELFGPMKGKMNESIEIKDMEPLVFKTMLHFIYSDSVPELEEVDGNKDALIVLAQHLLVAADRYGLERLKQLCEIKMYEFIDTNNVATTLTLADQHGCFLLKAACIEFIKPPEVLAAVMLTEGFEHMVKSCPTILEELRKSKSHARSRQHDEPDYLAFDLNLRSDVQARVKITLAMLNQAGGTPLMYNSGAVTLDSYGSMDFPYFIKRKEFETSHYLKNDSFTIRGTVTVMKSKTHPFTVQPSNLHQQLTGLLESEDGTDVSFKIRGVTFNAHCCVLVARSPVFRAQFFGPMKGKVDQSIEIKDMEPSIFKSMLHFIYSDSVPDLEEPRGDEDTSLALAQHLLVAADRYGLERLKQLCEAKLYEFTDANNVATTLTLAVQHNCSDLTAACVEFIKQPVVLADMVQSEGFEHMIKTCPTILEVLRKKKDGS</sequence>
<dbReference type="SMART" id="SM00225">
    <property type="entry name" value="BTB"/>
    <property type="match status" value="2"/>
</dbReference>
<keyword evidence="7" id="KW-1185">Reference proteome</keyword>
<dbReference type="InterPro" id="IPR008974">
    <property type="entry name" value="TRAF-like"/>
</dbReference>
<name>A0AAD5ZN61_9POAL</name>
<dbReference type="Gene3D" id="6.10.250.3030">
    <property type="match status" value="1"/>
</dbReference>
<dbReference type="AlphaFoldDB" id="A0AAD5ZN61"/>
<dbReference type="Pfam" id="PF22486">
    <property type="entry name" value="MATH_2"/>
    <property type="match status" value="1"/>
</dbReference>
<dbReference type="InterPro" id="IPR045005">
    <property type="entry name" value="BPM1-6"/>
</dbReference>
<dbReference type="CDD" id="cd18280">
    <property type="entry name" value="BTB_POZ_BPM_plant"/>
    <property type="match status" value="2"/>
</dbReference>
<dbReference type="GO" id="GO:0016567">
    <property type="term" value="P:protein ubiquitination"/>
    <property type="evidence" value="ECO:0007669"/>
    <property type="project" value="InterPro"/>
</dbReference>
<evidence type="ECO:0000313" key="6">
    <source>
        <dbReference type="EMBL" id="KAJ3700982.1"/>
    </source>
</evidence>
<feature type="domain" description="BTB" evidence="4">
    <location>
        <begin position="191"/>
        <end position="258"/>
    </location>
</feature>
<dbReference type="Proteomes" id="UP001210211">
    <property type="component" value="Unassembled WGS sequence"/>
</dbReference>
<dbReference type="Pfam" id="PF24570">
    <property type="entry name" value="BACK_BPM_SPOP"/>
    <property type="match status" value="2"/>
</dbReference>
<organism evidence="6 7">
    <name type="scientific">Rhynchospora tenuis</name>
    <dbReference type="NCBI Taxonomy" id="198213"/>
    <lineage>
        <taxon>Eukaryota</taxon>
        <taxon>Viridiplantae</taxon>
        <taxon>Streptophyta</taxon>
        <taxon>Embryophyta</taxon>
        <taxon>Tracheophyta</taxon>
        <taxon>Spermatophyta</taxon>
        <taxon>Magnoliopsida</taxon>
        <taxon>Liliopsida</taxon>
        <taxon>Poales</taxon>
        <taxon>Cyperaceae</taxon>
        <taxon>Cyperoideae</taxon>
        <taxon>Rhynchosporeae</taxon>
        <taxon>Rhynchospora</taxon>
    </lineage>
</organism>
<evidence type="ECO:0000259" key="4">
    <source>
        <dbReference type="PROSITE" id="PS50097"/>
    </source>
</evidence>
<dbReference type="InterPro" id="IPR056423">
    <property type="entry name" value="BACK_BPM_SPOP"/>
</dbReference>
<feature type="region of interest" description="Disordered" evidence="3">
    <location>
        <begin position="1"/>
        <end position="20"/>
    </location>
</feature>
<comment type="similarity">
    <text evidence="2">Belongs to the Tdpoz family.</text>
</comment>
<comment type="pathway">
    <text evidence="1">Protein modification; protein ubiquitination.</text>
</comment>
<evidence type="ECO:0000259" key="5">
    <source>
        <dbReference type="PROSITE" id="PS50144"/>
    </source>
</evidence>
<dbReference type="PANTHER" id="PTHR26379">
    <property type="entry name" value="BTB/POZ AND MATH DOMAIN-CONTAINING PROTEIN 1"/>
    <property type="match status" value="1"/>
</dbReference>
<dbReference type="Gene3D" id="3.30.710.10">
    <property type="entry name" value="Potassium Channel Kv1.1, Chain A"/>
    <property type="match status" value="2"/>
</dbReference>
<evidence type="ECO:0000256" key="2">
    <source>
        <dbReference type="ARBA" id="ARBA00010846"/>
    </source>
</evidence>
<evidence type="ECO:0000256" key="1">
    <source>
        <dbReference type="ARBA" id="ARBA00004906"/>
    </source>
</evidence>
<evidence type="ECO:0000256" key="3">
    <source>
        <dbReference type="SAM" id="MobiDB-lite"/>
    </source>
</evidence>
<reference evidence="6 7" key="1">
    <citation type="journal article" date="2022" name="Cell">
        <title>Repeat-based holocentromeres influence genome architecture and karyotype evolution.</title>
        <authorList>
            <person name="Hofstatter P.G."/>
            <person name="Thangavel G."/>
            <person name="Lux T."/>
            <person name="Neumann P."/>
            <person name="Vondrak T."/>
            <person name="Novak P."/>
            <person name="Zhang M."/>
            <person name="Costa L."/>
            <person name="Castellani M."/>
            <person name="Scott A."/>
            <person name="Toegelov H."/>
            <person name="Fuchs J."/>
            <person name="Mata-Sucre Y."/>
            <person name="Dias Y."/>
            <person name="Vanzela A.L.L."/>
            <person name="Huettel B."/>
            <person name="Almeida C.C.S."/>
            <person name="Simkova H."/>
            <person name="Souza G."/>
            <person name="Pedrosa-Harand A."/>
            <person name="Macas J."/>
            <person name="Mayer K.F.X."/>
            <person name="Houben A."/>
            <person name="Marques A."/>
        </authorList>
    </citation>
    <scope>NUCLEOTIDE SEQUENCE [LARGE SCALE GENOMIC DNA]</scope>
    <source>
        <strain evidence="6">RhyTen1mFocal</strain>
    </source>
</reference>
<evidence type="ECO:0000313" key="7">
    <source>
        <dbReference type="Proteomes" id="UP001210211"/>
    </source>
</evidence>
<feature type="domain" description="MATH" evidence="5">
    <location>
        <begin position="25"/>
        <end position="150"/>
    </location>
</feature>
<dbReference type="CDD" id="cd00121">
    <property type="entry name" value="MATH"/>
    <property type="match status" value="2"/>
</dbReference>
<proteinExistence type="inferred from homology"/>
<dbReference type="Gene3D" id="1.25.40.420">
    <property type="match status" value="1"/>
</dbReference>
<dbReference type="EMBL" id="JAMRDG010000001">
    <property type="protein sequence ID" value="KAJ3700982.1"/>
    <property type="molecule type" value="Genomic_DNA"/>
</dbReference>
<dbReference type="InterPro" id="IPR000210">
    <property type="entry name" value="BTB/POZ_dom"/>
</dbReference>
<dbReference type="PANTHER" id="PTHR26379:SF187">
    <property type="entry name" value="OS07G0655300 PROTEIN"/>
    <property type="match status" value="1"/>
</dbReference>
<dbReference type="PROSITE" id="PS50144">
    <property type="entry name" value="MATH"/>
    <property type="match status" value="1"/>
</dbReference>